<organism evidence="3 4">
    <name type="scientific">Micromonospora zhanjiangensis</name>
    <dbReference type="NCBI Taxonomy" id="1522057"/>
    <lineage>
        <taxon>Bacteria</taxon>
        <taxon>Bacillati</taxon>
        <taxon>Actinomycetota</taxon>
        <taxon>Actinomycetes</taxon>
        <taxon>Micromonosporales</taxon>
        <taxon>Micromonosporaceae</taxon>
        <taxon>Micromonospora</taxon>
    </lineage>
</organism>
<dbReference type="PANTHER" id="PTHR43364">
    <property type="entry name" value="NADH-SPECIFIC METHYLGLYOXAL REDUCTASE-RELATED"/>
    <property type="match status" value="1"/>
</dbReference>
<evidence type="ECO:0000313" key="3">
    <source>
        <dbReference type="EMBL" id="MFC4104834.1"/>
    </source>
</evidence>
<gene>
    <name evidence="3" type="ORF">ACFOX0_02630</name>
</gene>
<dbReference type="EMBL" id="JBHSBN010000001">
    <property type="protein sequence ID" value="MFC4104834.1"/>
    <property type="molecule type" value="Genomic_DNA"/>
</dbReference>
<dbReference type="PANTHER" id="PTHR43364:SF4">
    <property type="entry name" value="NAD(P)-LINKED OXIDOREDUCTASE SUPERFAMILY PROTEIN"/>
    <property type="match status" value="1"/>
</dbReference>
<dbReference type="InterPro" id="IPR050523">
    <property type="entry name" value="AKR_Detox_Biosynth"/>
</dbReference>
<accession>A0ABV8KFS2</accession>
<sequence>MTYRRLGDSGLVVSAVGIGCNNFGRKLDADGTRAVVDAALNAGINFFDTADIYGEPHGGSEELLGAALKGRRDDVVVATKFGMDMDGMNGPDHGARGARRYVVRAVEASLRRLGTDHIDLYQMHEPDPGTPIEETLRALDDLVRAGKVRYLGNSNFAGWQIADADWTAQAAGLTRFVSAQNHYSLLERTVETEVVPACERFGLGLLPFFPLANGLLTGKYRRDEQPPAGSRLAGGGRYAQRLAAADWDTIEAIGAYAAERDLTMLQVAIGGLAAQPAVTSVIAGATTADQVRANAAAGSWQPSDEDLAALREILAAGRPA</sequence>
<dbReference type="RefSeq" id="WP_377541886.1">
    <property type="nucleotide sequence ID" value="NZ_JBHSBN010000001.1"/>
</dbReference>
<protein>
    <submittedName>
        <fullName evidence="3">Aldo/keto reductase</fullName>
    </submittedName>
</protein>
<keyword evidence="4" id="KW-1185">Reference proteome</keyword>
<evidence type="ECO:0000313" key="4">
    <source>
        <dbReference type="Proteomes" id="UP001595868"/>
    </source>
</evidence>
<dbReference type="Gene3D" id="3.20.20.100">
    <property type="entry name" value="NADP-dependent oxidoreductase domain"/>
    <property type="match status" value="1"/>
</dbReference>
<dbReference type="SUPFAM" id="SSF51430">
    <property type="entry name" value="NAD(P)-linked oxidoreductase"/>
    <property type="match status" value="1"/>
</dbReference>
<dbReference type="Proteomes" id="UP001595868">
    <property type="component" value="Unassembled WGS sequence"/>
</dbReference>
<evidence type="ECO:0000256" key="1">
    <source>
        <dbReference type="ARBA" id="ARBA00023002"/>
    </source>
</evidence>
<dbReference type="InterPro" id="IPR036812">
    <property type="entry name" value="NAD(P)_OxRdtase_dom_sf"/>
</dbReference>
<dbReference type="PROSITE" id="PS51257">
    <property type="entry name" value="PROKAR_LIPOPROTEIN"/>
    <property type="match status" value="1"/>
</dbReference>
<name>A0ABV8KFS2_9ACTN</name>
<reference evidence="4" key="1">
    <citation type="journal article" date="2019" name="Int. J. Syst. Evol. Microbiol.">
        <title>The Global Catalogue of Microorganisms (GCM) 10K type strain sequencing project: providing services to taxonomists for standard genome sequencing and annotation.</title>
        <authorList>
            <consortium name="The Broad Institute Genomics Platform"/>
            <consortium name="The Broad Institute Genome Sequencing Center for Infectious Disease"/>
            <person name="Wu L."/>
            <person name="Ma J."/>
        </authorList>
    </citation>
    <scope>NUCLEOTIDE SEQUENCE [LARGE SCALE GENOMIC DNA]</scope>
    <source>
        <strain evidence="4">2902at01</strain>
    </source>
</reference>
<dbReference type="Pfam" id="PF00248">
    <property type="entry name" value="Aldo_ket_red"/>
    <property type="match status" value="1"/>
</dbReference>
<comment type="caution">
    <text evidence="3">The sequence shown here is derived from an EMBL/GenBank/DDBJ whole genome shotgun (WGS) entry which is preliminary data.</text>
</comment>
<dbReference type="InterPro" id="IPR023210">
    <property type="entry name" value="NADP_OxRdtase_dom"/>
</dbReference>
<feature type="domain" description="NADP-dependent oxidoreductase" evidence="2">
    <location>
        <begin position="16"/>
        <end position="314"/>
    </location>
</feature>
<evidence type="ECO:0000259" key="2">
    <source>
        <dbReference type="Pfam" id="PF00248"/>
    </source>
</evidence>
<proteinExistence type="predicted"/>
<keyword evidence="1" id="KW-0560">Oxidoreductase</keyword>